<reference evidence="7 8" key="1">
    <citation type="submission" date="2019-06" db="EMBL/GenBank/DDBJ databases">
        <title>Nitrosomonas stercoris KYUHI-S whole genome shotgun sequence.</title>
        <authorList>
            <person name="Nakagawa T."/>
            <person name="Tsuchiya Y."/>
            <person name="Takahashi R."/>
        </authorList>
    </citation>
    <scope>NUCLEOTIDE SEQUENCE [LARGE SCALE GENOMIC DNA]</scope>
    <source>
        <strain evidence="7 8">KYUHI-S</strain>
    </source>
</reference>
<accession>A0A4Y1YJ86</accession>
<sequence length="289" mass="31761">MSSLWMLVAGFMFACMGELVKLAAAFFSNVELVFYRSLIGVISTFAVMRFYGKPIATHHWKAHFGRGLAGLSGVLLFFYCILHLPLATAISLNNTWPLFLAFLAVIFLKEKFNWLIIVAVITGFIGVVMLLRPTLAEDQWHMALIGAGSGLCGGIAHLHIRQLNEFGESDWRIVFYFTLLCTVVTGLWLVFTSFSPVNTESLLLALGIGVTATLAQLALTRAHHGSNIIIVGALSYSTVLFAGLMDWFLWNERLPFLAWLGMGLIIVGGLLSIRGITTRSATNMPAVDN</sequence>
<dbReference type="PANTHER" id="PTHR22911:SF6">
    <property type="entry name" value="SOLUTE CARRIER FAMILY 35 MEMBER G1"/>
    <property type="match status" value="1"/>
</dbReference>
<feature type="transmembrane region" description="Helical" evidence="5">
    <location>
        <begin position="64"/>
        <end position="84"/>
    </location>
</feature>
<evidence type="ECO:0000259" key="6">
    <source>
        <dbReference type="Pfam" id="PF00892"/>
    </source>
</evidence>
<feature type="transmembrane region" description="Helical" evidence="5">
    <location>
        <begin position="115"/>
        <end position="134"/>
    </location>
</feature>
<feature type="transmembrane region" description="Helical" evidence="5">
    <location>
        <begin position="201"/>
        <end position="219"/>
    </location>
</feature>
<dbReference type="InterPro" id="IPR000620">
    <property type="entry name" value="EamA_dom"/>
</dbReference>
<dbReference type="GO" id="GO:0016020">
    <property type="term" value="C:membrane"/>
    <property type="evidence" value="ECO:0007669"/>
    <property type="project" value="UniProtKB-SubCell"/>
</dbReference>
<feature type="transmembrane region" description="Helical" evidence="5">
    <location>
        <begin position="256"/>
        <end position="276"/>
    </location>
</feature>
<feature type="domain" description="EamA" evidence="6">
    <location>
        <begin position="4"/>
        <end position="131"/>
    </location>
</feature>
<evidence type="ECO:0000256" key="1">
    <source>
        <dbReference type="ARBA" id="ARBA00004141"/>
    </source>
</evidence>
<gene>
    <name evidence="7" type="ORF">Nstercoris_00104</name>
</gene>
<feature type="transmembrane region" description="Helical" evidence="5">
    <location>
        <begin position="90"/>
        <end position="108"/>
    </location>
</feature>
<keyword evidence="8" id="KW-1185">Reference proteome</keyword>
<keyword evidence="2 5" id="KW-0812">Transmembrane</keyword>
<organism evidence="7 8">
    <name type="scientific">Nitrosomonas stercoris</name>
    <dbReference type="NCBI Taxonomy" id="1444684"/>
    <lineage>
        <taxon>Bacteria</taxon>
        <taxon>Pseudomonadati</taxon>
        <taxon>Pseudomonadota</taxon>
        <taxon>Betaproteobacteria</taxon>
        <taxon>Nitrosomonadales</taxon>
        <taxon>Nitrosomonadaceae</taxon>
        <taxon>Nitrosomonas</taxon>
    </lineage>
</organism>
<evidence type="ECO:0000256" key="2">
    <source>
        <dbReference type="ARBA" id="ARBA00022692"/>
    </source>
</evidence>
<proteinExistence type="predicted"/>
<dbReference type="Proteomes" id="UP000316473">
    <property type="component" value="Chromosome"/>
</dbReference>
<dbReference type="PANTHER" id="PTHR22911">
    <property type="entry name" value="ACYL-MALONYL CONDENSING ENZYME-RELATED"/>
    <property type="match status" value="1"/>
</dbReference>
<feature type="transmembrane region" description="Helical" evidence="5">
    <location>
        <begin position="140"/>
        <end position="161"/>
    </location>
</feature>
<feature type="transmembrane region" description="Helical" evidence="5">
    <location>
        <begin position="173"/>
        <end position="195"/>
    </location>
</feature>
<evidence type="ECO:0000256" key="3">
    <source>
        <dbReference type="ARBA" id="ARBA00022989"/>
    </source>
</evidence>
<keyword evidence="3 5" id="KW-1133">Transmembrane helix</keyword>
<feature type="transmembrane region" description="Helical" evidence="5">
    <location>
        <begin position="33"/>
        <end position="52"/>
    </location>
</feature>
<feature type="domain" description="EamA" evidence="6">
    <location>
        <begin position="144"/>
        <end position="272"/>
    </location>
</feature>
<comment type="subcellular location">
    <subcellularLocation>
        <location evidence="1">Membrane</location>
        <topology evidence="1">Multi-pass membrane protein</topology>
    </subcellularLocation>
</comment>
<evidence type="ECO:0000256" key="5">
    <source>
        <dbReference type="SAM" id="Phobius"/>
    </source>
</evidence>
<dbReference type="AlphaFoldDB" id="A0A4Y1YJ86"/>
<dbReference type="InterPro" id="IPR037185">
    <property type="entry name" value="EmrE-like"/>
</dbReference>
<feature type="transmembrane region" description="Helical" evidence="5">
    <location>
        <begin position="228"/>
        <end position="250"/>
    </location>
</feature>
<keyword evidence="4 5" id="KW-0472">Membrane</keyword>
<name>A0A4Y1YJ86_9PROT</name>
<dbReference type="EMBL" id="AP019755">
    <property type="protein sequence ID" value="BBL33878.1"/>
    <property type="molecule type" value="Genomic_DNA"/>
</dbReference>
<evidence type="ECO:0000313" key="8">
    <source>
        <dbReference type="Proteomes" id="UP000316473"/>
    </source>
</evidence>
<dbReference type="SUPFAM" id="SSF103481">
    <property type="entry name" value="Multidrug resistance efflux transporter EmrE"/>
    <property type="match status" value="2"/>
</dbReference>
<dbReference type="KEGG" id="nst:Nstercoris_00104"/>
<evidence type="ECO:0000256" key="4">
    <source>
        <dbReference type="ARBA" id="ARBA00023136"/>
    </source>
</evidence>
<dbReference type="Pfam" id="PF00892">
    <property type="entry name" value="EamA"/>
    <property type="match status" value="2"/>
</dbReference>
<evidence type="ECO:0000313" key="7">
    <source>
        <dbReference type="EMBL" id="BBL33878.1"/>
    </source>
</evidence>
<protein>
    <submittedName>
        <fullName evidence="7">Riboflavin transporter</fullName>
    </submittedName>
</protein>